<evidence type="ECO:0000313" key="3">
    <source>
        <dbReference type="Proteomes" id="UP000663792"/>
    </source>
</evidence>
<feature type="region of interest" description="Disordered" evidence="1">
    <location>
        <begin position="174"/>
        <end position="196"/>
    </location>
</feature>
<reference evidence="2" key="1">
    <citation type="submission" date="2021-01" db="EMBL/GenBank/DDBJ databases">
        <title>YIM 132084 draft genome.</title>
        <authorList>
            <person name="An D."/>
        </authorList>
    </citation>
    <scope>NUCLEOTIDE SEQUENCE</scope>
    <source>
        <strain evidence="2">YIM 132084</strain>
    </source>
</reference>
<feature type="compositionally biased region" description="Low complexity" evidence="1">
    <location>
        <begin position="174"/>
        <end position="191"/>
    </location>
</feature>
<accession>A0A939C318</accession>
<gene>
    <name evidence="2" type="ORF">JL106_15345</name>
</gene>
<dbReference type="EMBL" id="JAERWK010000020">
    <property type="protein sequence ID" value="MBM9468657.1"/>
    <property type="molecule type" value="Genomic_DNA"/>
</dbReference>
<organism evidence="2 3">
    <name type="scientific">Nakamurella leprariae</name>
    <dbReference type="NCBI Taxonomy" id="2803911"/>
    <lineage>
        <taxon>Bacteria</taxon>
        <taxon>Bacillati</taxon>
        <taxon>Actinomycetota</taxon>
        <taxon>Actinomycetes</taxon>
        <taxon>Nakamurellales</taxon>
        <taxon>Nakamurellaceae</taxon>
        <taxon>Nakamurella</taxon>
    </lineage>
</organism>
<dbReference type="AlphaFoldDB" id="A0A939C318"/>
<comment type="caution">
    <text evidence="2">The sequence shown here is derived from an EMBL/GenBank/DDBJ whole genome shotgun (WGS) entry which is preliminary data.</text>
</comment>
<dbReference type="RefSeq" id="WP_205261606.1">
    <property type="nucleotide sequence ID" value="NZ_JAERWK010000020.1"/>
</dbReference>
<sequence length="414" mass="42098">MDHTTDFDTQPPEPFEGAAVLDPDATVDPGDTLDTGGTDAWTAGVDPIDLETWSGPADDDLVPLTVPVERPIPDLPGAAGWAPNGPLLLDVGGQLLDLGIPTLDMDGDGRPDSTLLAGTDGQLYLLCDLTGDGLTDGLVIADQQGAVLAGFDLVDGVPVPADLPAGLQLDDLLATPAADDGPAPTGPATPGRPETAEPLQVTFHTGTELVDLGPATHDFDGDGVPESVVLADADGNPAYVVSELPDGSDGLVVLDPRTGEPVSSMVSSAGELQPGVDVFGAPSDMPGNATGPDVPIGTAPDGPLPAPVPTDPARPTAGPEAIVAPTTADLSIPGVALVQHGVQGMYDVAAEVWWSLTGGEPYPRADDGTPFNPGQVFGMLGDREDTPPDHKDSLSDMQARWDRMLTTITGTGPG</sequence>
<dbReference type="Proteomes" id="UP000663792">
    <property type="component" value="Unassembled WGS sequence"/>
</dbReference>
<evidence type="ECO:0000256" key="1">
    <source>
        <dbReference type="SAM" id="MobiDB-lite"/>
    </source>
</evidence>
<name>A0A939C318_9ACTN</name>
<protein>
    <submittedName>
        <fullName evidence="2">Uncharacterized protein</fullName>
    </submittedName>
</protein>
<proteinExistence type="predicted"/>
<feature type="region of interest" description="Disordered" evidence="1">
    <location>
        <begin position="1"/>
        <end position="25"/>
    </location>
</feature>
<evidence type="ECO:0000313" key="2">
    <source>
        <dbReference type="EMBL" id="MBM9468657.1"/>
    </source>
</evidence>
<keyword evidence="3" id="KW-1185">Reference proteome</keyword>